<dbReference type="InParanoid" id="A0A0V0QXK2"/>
<evidence type="ECO:0008006" key="4">
    <source>
        <dbReference type="Google" id="ProtNLM"/>
    </source>
</evidence>
<name>A0A0V0QXK2_PSEPJ</name>
<accession>A0A0V0QXK2</accession>
<sequence length="462" mass="54261">MKMIDYMHLFLDHLMLSQEYYNDDKFENDGLNTQPEPSTYTPDIYQENLLFLIQNYNLVVGEYIDIIKENSSQSNQEQTQIQTSFLIFTLVSFVSFLIIFVFSLPTIGQIMIYQEKIIILICRTYEYETVLEQNRIKALIDQLKDKEEPWLYQDMVQLYNNLDLDNLENKKQTMLSTKIDNQKISYLKILALMFLFCVIGSLFFLFQIALLAILSNQINSSLDINQDTVIAQYYFNRIIVDTELYAVQTKMNEMSKEFNYIENLKSKINTDTEELELYLSMYQEKKNNMNFKSETVDEQITNLYEKNICNVIECDDDLPDDFEEGLFQIIQSYFQLFQTNEAVYNDDGASWANLIAFLDKETHTDMIFKAFKYPSKAFRQLGQLIIDDLQSQLDLFLFINQLYVGIIGGLITVLFFVLGNKLISKLQNQIRSINFLLSIVPRDKWGEEATSQMLKGIHKKTQ</sequence>
<keyword evidence="1" id="KW-1133">Transmembrane helix</keyword>
<dbReference type="Proteomes" id="UP000054937">
    <property type="component" value="Unassembled WGS sequence"/>
</dbReference>
<feature type="transmembrane region" description="Helical" evidence="1">
    <location>
        <begin position="85"/>
        <end position="107"/>
    </location>
</feature>
<proteinExistence type="predicted"/>
<gene>
    <name evidence="2" type="ORF">PPERSA_13092</name>
</gene>
<keyword evidence="1" id="KW-0812">Transmembrane</keyword>
<dbReference type="PANTHER" id="PTHR31600:SF2">
    <property type="entry name" value="GAMETE ENRICHED GENE 10 PROTEIN-RELATED"/>
    <property type="match status" value="1"/>
</dbReference>
<dbReference type="EMBL" id="LDAU01000094">
    <property type="protein sequence ID" value="KRX06613.1"/>
    <property type="molecule type" value="Genomic_DNA"/>
</dbReference>
<reference evidence="2 3" key="1">
    <citation type="journal article" date="2015" name="Sci. Rep.">
        <title>Genome of the facultative scuticociliatosis pathogen Pseudocohnilembus persalinus provides insight into its virulence through horizontal gene transfer.</title>
        <authorList>
            <person name="Xiong J."/>
            <person name="Wang G."/>
            <person name="Cheng J."/>
            <person name="Tian M."/>
            <person name="Pan X."/>
            <person name="Warren A."/>
            <person name="Jiang C."/>
            <person name="Yuan D."/>
            <person name="Miao W."/>
        </authorList>
    </citation>
    <scope>NUCLEOTIDE SEQUENCE [LARGE SCALE GENOMIC DNA]</scope>
    <source>
        <strain evidence="2">36N120E</strain>
    </source>
</reference>
<dbReference type="AlphaFoldDB" id="A0A0V0QXK2"/>
<evidence type="ECO:0000256" key="1">
    <source>
        <dbReference type="SAM" id="Phobius"/>
    </source>
</evidence>
<keyword evidence="1" id="KW-0472">Membrane</keyword>
<feature type="transmembrane region" description="Helical" evidence="1">
    <location>
        <begin position="189"/>
        <end position="214"/>
    </location>
</feature>
<comment type="caution">
    <text evidence="2">The sequence shown here is derived from an EMBL/GenBank/DDBJ whole genome shotgun (WGS) entry which is preliminary data.</text>
</comment>
<evidence type="ECO:0000313" key="2">
    <source>
        <dbReference type="EMBL" id="KRX06613.1"/>
    </source>
</evidence>
<dbReference type="PANTHER" id="PTHR31600">
    <property type="entry name" value="TINY MACROCYSTS PROTEIN B-RELATED"/>
    <property type="match status" value="1"/>
</dbReference>
<organism evidence="2 3">
    <name type="scientific">Pseudocohnilembus persalinus</name>
    <name type="common">Ciliate</name>
    <dbReference type="NCBI Taxonomy" id="266149"/>
    <lineage>
        <taxon>Eukaryota</taxon>
        <taxon>Sar</taxon>
        <taxon>Alveolata</taxon>
        <taxon>Ciliophora</taxon>
        <taxon>Intramacronucleata</taxon>
        <taxon>Oligohymenophorea</taxon>
        <taxon>Scuticociliatia</taxon>
        <taxon>Philasterida</taxon>
        <taxon>Pseudocohnilembidae</taxon>
        <taxon>Pseudocohnilembus</taxon>
    </lineage>
</organism>
<feature type="transmembrane region" description="Helical" evidence="1">
    <location>
        <begin position="395"/>
        <end position="418"/>
    </location>
</feature>
<dbReference type="InterPro" id="IPR052994">
    <property type="entry name" value="Tiny_macrocysts_regulators"/>
</dbReference>
<evidence type="ECO:0000313" key="3">
    <source>
        <dbReference type="Proteomes" id="UP000054937"/>
    </source>
</evidence>
<protein>
    <recommendedName>
        <fullName evidence="4">Transmembrane protein</fullName>
    </recommendedName>
</protein>
<keyword evidence="3" id="KW-1185">Reference proteome</keyword>